<protein>
    <submittedName>
        <fullName evidence="1">Uncharacterized protein</fullName>
    </submittedName>
</protein>
<comment type="caution">
    <text evidence="1">The sequence shown here is derived from an EMBL/GenBank/DDBJ whole genome shotgun (WGS) entry which is preliminary data.</text>
</comment>
<dbReference type="AlphaFoldDB" id="A0A8X6YKB0"/>
<organism evidence="1 2">
    <name type="scientific">Trichonephila inaurata madagascariensis</name>
    <dbReference type="NCBI Taxonomy" id="2747483"/>
    <lineage>
        <taxon>Eukaryota</taxon>
        <taxon>Metazoa</taxon>
        <taxon>Ecdysozoa</taxon>
        <taxon>Arthropoda</taxon>
        <taxon>Chelicerata</taxon>
        <taxon>Arachnida</taxon>
        <taxon>Araneae</taxon>
        <taxon>Araneomorphae</taxon>
        <taxon>Entelegynae</taxon>
        <taxon>Araneoidea</taxon>
        <taxon>Nephilidae</taxon>
        <taxon>Trichonephila</taxon>
        <taxon>Trichonephila inaurata</taxon>
    </lineage>
</organism>
<dbReference type="OrthoDB" id="6424769at2759"/>
<proteinExistence type="predicted"/>
<keyword evidence="2" id="KW-1185">Reference proteome</keyword>
<dbReference type="Proteomes" id="UP000886998">
    <property type="component" value="Unassembled WGS sequence"/>
</dbReference>
<dbReference type="EMBL" id="BMAV01019829">
    <property type="protein sequence ID" value="GFY73089.1"/>
    <property type="molecule type" value="Genomic_DNA"/>
</dbReference>
<gene>
    <name evidence="1" type="ORF">TNIN_114831</name>
</gene>
<accession>A0A8X6YKB0</accession>
<evidence type="ECO:0000313" key="2">
    <source>
        <dbReference type="Proteomes" id="UP000886998"/>
    </source>
</evidence>
<evidence type="ECO:0000313" key="1">
    <source>
        <dbReference type="EMBL" id="GFY73089.1"/>
    </source>
</evidence>
<name>A0A8X6YKB0_9ARAC</name>
<sequence length="201" mass="22191">MAKATIPVTTPIKEEKGIDDLRDVYVKVKDEQEMVNAVIGTGAQIPVVRADIVEGQNIDNRGTIQITSAFGEHEMGELKGSSMEINDLRHSVVPISKIRLTTDSKSFWSQEVVPDLHPETYPTDVMPVPNESLGAVEIDAWNVQTNGQDIKESKRKVTLSVDSLDSENNFILSGSVVECWKSNVITLLNNSDEHVNNVSNF</sequence>
<reference evidence="1" key="1">
    <citation type="submission" date="2020-08" db="EMBL/GenBank/DDBJ databases">
        <title>Multicomponent nature underlies the extraordinary mechanical properties of spider dragline silk.</title>
        <authorList>
            <person name="Kono N."/>
            <person name="Nakamura H."/>
            <person name="Mori M."/>
            <person name="Yoshida Y."/>
            <person name="Ohtoshi R."/>
            <person name="Malay A.D."/>
            <person name="Moran D.A.P."/>
            <person name="Tomita M."/>
            <person name="Numata K."/>
            <person name="Arakawa K."/>
        </authorList>
    </citation>
    <scope>NUCLEOTIDE SEQUENCE</scope>
</reference>